<protein>
    <submittedName>
        <fullName evidence="1">Uncharacterized protein</fullName>
    </submittedName>
</protein>
<proteinExistence type="predicted"/>
<accession>A0A507F5R1</accession>
<comment type="caution">
    <text evidence="1">The sequence shown here is derived from an EMBL/GenBank/DDBJ whole genome shotgun (WGS) entry which is preliminary data.</text>
</comment>
<dbReference type="AlphaFoldDB" id="A0A507F5R1"/>
<reference evidence="1 2" key="1">
    <citation type="journal article" date="2019" name="Sci. Rep.">
        <title>Comparative genomics of chytrid fungi reveal insights into the obligate biotrophic and pathogenic lifestyle of Synchytrium endobioticum.</title>
        <authorList>
            <person name="van de Vossenberg B.T.L.H."/>
            <person name="Warris S."/>
            <person name="Nguyen H.D.T."/>
            <person name="van Gent-Pelzer M.P.E."/>
            <person name="Joly D.L."/>
            <person name="van de Geest H.C."/>
            <person name="Bonants P.J.M."/>
            <person name="Smith D.S."/>
            <person name="Levesque C.A."/>
            <person name="van der Lee T.A.J."/>
        </authorList>
    </citation>
    <scope>NUCLEOTIDE SEQUENCE [LARGE SCALE GENOMIC DNA]</scope>
    <source>
        <strain evidence="1 2">CBS 675.73</strain>
    </source>
</reference>
<sequence>MLGSRKPTAKDKDPAWVTDKFYQVVDEDFEVVDLTLDDDEDVFLDVLADCSIFNLAGDDVTRIAAPVTAVSSAATLAPSQTHAAALVPGDRASPQAMAPPNHHKRGLSAVRTNRPTVYFPPHSILVLVHDIPTGTLAVSVCESIAAMPTIIAKSSSAIRSLFSHCKVSRSRLIYITAGLMFTPASPMPFGGPKTRPGYTEYMGTTVVSLLLYLVESSFKRYWTCRGREALDFLVCCANKARQLHFAGDADLLNELMLKGIKKAGHIAWNKPVRIPEALRHRQEVQSDAAGSEVHFTPRLSRIRYESN</sequence>
<organism evidence="1 2">
    <name type="scientific">Chytriomyces confervae</name>
    <dbReference type="NCBI Taxonomy" id="246404"/>
    <lineage>
        <taxon>Eukaryota</taxon>
        <taxon>Fungi</taxon>
        <taxon>Fungi incertae sedis</taxon>
        <taxon>Chytridiomycota</taxon>
        <taxon>Chytridiomycota incertae sedis</taxon>
        <taxon>Chytridiomycetes</taxon>
        <taxon>Chytridiales</taxon>
        <taxon>Chytriomycetaceae</taxon>
        <taxon>Chytriomyces</taxon>
    </lineage>
</organism>
<dbReference type="EMBL" id="QEAP01000263">
    <property type="protein sequence ID" value="TPX71025.1"/>
    <property type="molecule type" value="Genomic_DNA"/>
</dbReference>
<gene>
    <name evidence="1" type="ORF">CcCBS67573_g06319</name>
</gene>
<dbReference type="Proteomes" id="UP000320333">
    <property type="component" value="Unassembled WGS sequence"/>
</dbReference>
<evidence type="ECO:0000313" key="2">
    <source>
        <dbReference type="Proteomes" id="UP000320333"/>
    </source>
</evidence>
<keyword evidence="2" id="KW-1185">Reference proteome</keyword>
<name>A0A507F5R1_9FUNG</name>
<evidence type="ECO:0000313" key="1">
    <source>
        <dbReference type="EMBL" id="TPX71025.1"/>
    </source>
</evidence>